<dbReference type="OrthoDB" id="2062196at2"/>
<name>I4A856_DESDJ</name>
<dbReference type="EMBL" id="CP003348">
    <property type="protein sequence ID" value="AFM00141.1"/>
    <property type="molecule type" value="Genomic_DNA"/>
</dbReference>
<dbReference type="Proteomes" id="UP000006053">
    <property type="component" value="Chromosome"/>
</dbReference>
<dbReference type="RefSeq" id="WP_014793629.1">
    <property type="nucleotide sequence ID" value="NC_018017.1"/>
</dbReference>
<evidence type="ECO:0000313" key="2">
    <source>
        <dbReference type="Proteomes" id="UP000006053"/>
    </source>
</evidence>
<accession>I4A856</accession>
<reference evidence="2" key="1">
    <citation type="submission" date="2012-06" db="EMBL/GenBank/DDBJ databases">
        <title>Complete sequence of Desulfitobacterium dehalogenans ATCC 51507.</title>
        <authorList>
            <person name="Lucas S."/>
            <person name="Han J."/>
            <person name="Lapidus A."/>
            <person name="Cheng J.-F."/>
            <person name="Goodwin L."/>
            <person name="Pitluck S."/>
            <person name="Peters L."/>
            <person name="Ovchinnikova G."/>
            <person name="Teshima H."/>
            <person name="Detter J.C."/>
            <person name="Han C."/>
            <person name="Tapia R."/>
            <person name="Land M."/>
            <person name="Hauser L."/>
            <person name="Kyrpides N."/>
            <person name="Ivanova N."/>
            <person name="Pagani I."/>
            <person name="Kruse T."/>
            <person name="de Vos W.M."/>
            <person name="Smidt H."/>
            <person name="Woyke T."/>
        </authorList>
    </citation>
    <scope>NUCLEOTIDE SEQUENCE [LARGE SCALE GENOMIC DNA]</scope>
    <source>
        <strain evidence="2">ATCC 51507 / DSM 9161 / JW/IU-DC1</strain>
    </source>
</reference>
<dbReference type="AlphaFoldDB" id="I4A856"/>
<dbReference type="KEGG" id="ddh:Desde_1745"/>
<evidence type="ECO:0000313" key="1">
    <source>
        <dbReference type="EMBL" id="AFM00141.1"/>
    </source>
</evidence>
<dbReference type="HOGENOM" id="CLU_1123137_0_0_9"/>
<gene>
    <name evidence="1" type="ordered locus">Desde_1745</name>
</gene>
<sequence length="247" mass="26082">MKEPCGCEESNVTVQQEQQQEECSRTFHEEVCVQANVVISPVVVPGTTKTFCLGDPRIGPCEGTVQPNCTFSVNQRICVQVPITFSATAVATPGGIVCGTPLVGPCSPTTFTCCEFIMATQGRTADGVRLPSLSIQLCGPANQCSPQGNHINVEFPASGPNFEINLTEMQTMQCNSPQPGLITVTAQANFNNGSGNTELANFTFIFNSTNNTVHITATSVANGTTLLNTTITLTGNVRFVPCTPTVG</sequence>
<dbReference type="eggNOG" id="ENOG50325KS">
    <property type="taxonomic scope" value="Bacteria"/>
</dbReference>
<reference evidence="1 2" key="2">
    <citation type="journal article" date="2015" name="J. Bacteriol.">
        <title>Genomic, proteomic, and biochemical analysis of the organohalide respiratory pathway in Desulfitobacterium dehalogenans.</title>
        <authorList>
            <person name="Kruse T."/>
            <person name="van de Pas B.A."/>
            <person name="Atteia A."/>
            <person name="Krab K."/>
            <person name="Hagen W.R."/>
            <person name="Goodwin L."/>
            <person name="Chain P."/>
            <person name="Boeren S."/>
            <person name="Maphosa F."/>
            <person name="Schraa G."/>
            <person name="de Vos W.M."/>
            <person name="van der Oost J."/>
            <person name="Smidt H."/>
            <person name="Stams A.J."/>
        </authorList>
    </citation>
    <scope>NUCLEOTIDE SEQUENCE [LARGE SCALE GENOMIC DNA]</scope>
    <source>
        <strain evidence="2">ATCC 51507 / DSM 9161 / JW/IU-DC1</strain>
    </source>
</reference>
<keyword evidence="2" id="KW-1185">Reference proteome</keyword>
<proteinExistence type="predicted"/>
<organism evidence="1 2">
    <name type="scientific">Desulfitobacterium dehalogenans (strain ATCC 51507 / DSM 9161 / JW/IU-DC1)</name>
    <dbReference type="NCBI Taxonomy" id="756499"/>
    <lineage>
        <taxon>Bacteria</taxon>
        <taxon>Bacillati</taxon>
        <taxon>Bacillota</taxon>
        <taxon>Clostridia</taxon>
        <taxon>Eubacteriales</taxon>
        <taxon>Desulfitobacteriaceae</taxon>
        <taxon>Desulfitobacterium</taxon>
    </lineage>
</organism>
<protein>
    <submittedName>
        <fullName evidence="1">Uncharacterized protein</fullName>
    </submittedName>
</protein>